<comment type="caution">
    <text evidence="2">The sequence shown here is derived from an EMBL/GenBank/DDBJ whole genome shotgun (WGS) entry which is preliminary data.</text>
</comment>
<dbReference type="Pfam" id="PF00583">
    <property type="entry name" value="Acetyltransf_1"/>
    <property type="match status" value="1"/>
</dbReference>
<dbReference type="Gene3D" id="3.40.630.30">
    <property type="match status" value="1"/>
</dbReference>
<dbReference type="PANTHER" id="PTHR43415">
    <property type="entry name" value="SPERMIDINE N(1)-ACETYLTRANSFERASE"/>
    <property type="match status" value="1"/>
</dbReference>
<evidence type="ECO:0000259" key="1">
    <source>
        <dbReference type="PROSITE" id="PS51186"/>
    </source>
</evidence>
<name>A0ABS1EV68_9CLOT</name>
<organism evidence="2 3">
    <name type="scientific">Clostridium yunnanense</name>
    <dbReference type="NCBI Taxonomy" id="2800325"/>
    <lineage>
        <taxon>Bacteria</taxon>
        <taxon>Bacillati</taxon>
        <taxon>Bacillota</taxon>
        <taxon>Clostridia</taxon>
        <taxon>Eubacteriales</taxon>
        <taxon>Clostridiaceae</taxon>
        <taxon>Clostridium</taxon>
    </lineage>
</organism>
<proteinExistence type="predicted"/>
<gene>
    <name evidence="2" type="ORF">JHL18_21615</name>
</gene>
<evidence type="ECO:0000313" key="2">
    <source>
        <dbReference type="EMBL" id="MBK1813224.1"/>
    </source>
</evidence>
<dbReference type="CDD" id="cd04301">
    <property type="entry name" value="NAT_SF"/>
    <property type="match status" value="1"/>
</dbReference>
<accession>A0ABS1EV68</accession>
<reference evidence="3" key="1">
    <citation type="submission" date="2021-01" db="EMBL/GenBank/DDBJ databases">
        <title>Genome public.</title>
        <authorList>
            <person name="Liu C."/>
            <person name="Sun Q."/>
        </authorList>
    </citation>
    <scope>NUCLEOTIDE SEQUENCE [LARGE SCALE GENOMIC DNA]</scope>
    <source>
        <strain evidence="3">YIM B02505</strain>
    </source>
</reference>
<dbReference type="InterPro" id="IPR016181">
    <property type="entry name" value="Acyl_CoA_acyltransferase"/>
</dbReference>
<keyword evidence="3" id="KW-1185">Reference proteome</keyword>
<feature type="domain" description="N-acetyltransferase" evidence="1">
    <location>
        <begin position="11"/>
        <end position="167"/>
    </location>
</feature>
<sequence>MVKKIISTDNVIIRKAQRKDASEIILLVKHVMSEAPFFPRTPDEFDFTTEQEEEYIDNIALFLVAEIDGKIVGSATLDRSNLSMLSHTADFGITILKEFSGQGIGSLLLEKVIDWVELKKVEKINLEVFEDNLPAISLYKKFGFIEEGRRRKAIKAGEAYRDVILMGRFSNE</sequence>
<dbReference type="Proteomes" id="UP000596739">
    <property type="component" value="Unassembled WGS sequence"/>
</dbReference>
<dbReference type="SUPFAM" id="SSF55729">
    <property type="entry name" value="Acyl-CoA N-acyltransferases (Nat)"/>
    <property type="match status" value="1"/>
</dbReference>
<dbReference type="RefSeq" id="WP_200273120.1">
    <property type="nucleotide sequence ID" value="NZ_JAENHN010000059.1"/>
</dbReference>
<dbReference type="EMBL" id="JAENHN010000059">
    <property type="protein sequence ID" value="MBK1813224.1"/>
    <property type="molecule type" value="Genomic_DNA"/>
</dbReference>
<evidence type="ECO:0000313" key="3">
    <source>
        <dbReference type="Proteomes" id="UP000596739"/>
    </source>
</evidence>
<dbReference type="PANTHER" id="PTHR43415:SF3">
    <property type="entry name" value="GNAT-FAMILY ACETYLTRANSFERASE"/>
    <property type="match status" value="1"/>
</dbReference>
<protein>
    <submittedName>
        <fullName evidence="2">GNAT family N-acetyltransferase</fullName>
    </submittedName>
</protein>
<dbReference type="PROSITE" id="PS51186">
    <property type="entry name" value="GNAT"/>
    <property type="match status" value="1"/>
</dbReference>
<dbReference type="InterPro" id="IPR000182">
    <property type="entry name" value="GNAT_dom"/>
</dbReference>